<evidence type="ECO:0000256" key="1">
    <source>
        <dbReference type="SAM" id="MobiDB-lite"/>
    </source>
</evidence>
<feature type="compositionally biased region" description="Basic and acidic residues" evidence="1">
    <location>
        <begin position="34"/>
        <end position="49"/>
    </location>
</feature>
<evidence type="ECO:0000313" key="3">
    <source>
        <dbReference type="Proteomes" id="UP000596742"/>
    </source>
</evidence>
<dbReference type="AlphaFoldDB" id="A0A8B6C4Q5"/>
<dbReference type="Proteomes" id="UP000596742">
    <property type="component" value="Unassembled WGS sequence"/>
</dbReference>
<comment type="caution">
    <text evidence="2">The sequence shown here is derived from an EMBL/GenBank/DDBJ whole genome shotgun (WGS) entry which is preliminary data.</text>
</comment>
<name>A0A8B6C4Q5_MYTGA</name>
<organism evidence="2 3">
    <name type="scientific">Mytilus galloprovincialis</name>
    <name type="common">Mediterranean mussel</name>
    <dbReference type="NCBI Taxonomy" id="29158"/>
    <lineage>
        <taxon>Eukaryota</taxon>
        <taxon>Metazoa</taxon>
        <taxon>Spiralia</taxon>
        <taxon>Lophotrochozoa</taxon>
        <taxon>Mollusca</taxon>
        <taxon>Bivalvia</taxon>
        <taxon>Autobranchia</taxon>
        <taxon>Pteriomorphia</taxon>
        <taxon>Mytilida</taxon>
        <taxon>Mytiloidea</taxon>
        <taxon>Mytilidae</taxon>
        <taxon>Mytilinae</taxon>
        <taxon>Mytilus</taxon>
    </lineage>
</organism>
<evidence type="ECO:0000313" key="2">
    <source>
        <dbReference type="EMBL" id="VDH99370.1"/>
    </source>
</evidence>
<reference evidence="2" key="1">
    <citation type="submission" date="2018-11" db="EMBL/GenBank/DDBJ databases">
        <authorList>
            <person name="Alioto T."/>
            <person name="Alioto T."/>
        </authorList>
    </citation>
    <scope>NUCLEOTIDE SEQUENCE</scope>
</reference>
<proteinExistence type="predicted"/>
<keyword evidence="3" id="KW-1185">Reference proteome</keyword>
<gene>
    <name evidence="2" type="ORF">MGAL_10B005321</name>
</gene>
<feature type="region of interest" description="Disordered" evidence="1">
    <location>
        <begin position="22"/>
        <end position="49"/>
    </location>
</feature>
<sequence>MLWGRPAPPSSNIQAVKIGQGALPQATATATTAEKPEVESPKPTEEREDVNHIQDVVEDYEGDTQCQDVEKPPTMHLPMAVRIFWTAPELEILHVFNMEKYRTNT</sequence>
<dbReference type="EMBL" id="UYJE01001139">
    <property type="protein sequence ID" value="VDH99370.1"/>
    <property type="molecule type" value="Genomic_DNA"/>
</dbReference>
<accession>A0A8B6C4Q5</accession>
<protein>
    <submittedName>
        <fullName evidence="2">Uncharacterized protein</fullName>
    </submittedName>
</protein>